<dbReference type="AlphaFoldDB" id="A0A9P0YPW7"/>
<name>A0A9P0YPW7_CUSEU</name>
<keyword evidence="1" id="KW-0472">Membrane</keyword>
<feature type="domain" description="Neprosin activation peptide" evidence="2">
    <location>
        <begin position="94"/>
        <end position="122"/>
    </location>
</feature>
<comment type="caution">
    <text evidence="3">The sequence shown here is derived from an EMBL/GenBank/DDBJ whole genome shotgun (WGS) entry which is preliminary data.</text>
</comment>
<keyword evidence="1" id="KW-0812">Transmembrane</keyword>
<dbReference type="OrthoDB" id="1743151at2759"/>
<dbReference type="Proteomes" id="UP001152484">
    <property type="component" value="Unassembled WGS sequence"/>
</dbReference>
<evidence type="ECO:0000313" key="4">
    <source>
        <dbReference type="Proteomes" id="UP001152484"/>
    </source>
</evidence>
<dbReference type="EMBL" id="CAMAPE010000006">
    <property type="protein sequence ID" value="CAH9071087.1"/>
    <property type="molecule type" value="Genomic_DNA"/>
</dbReference>
<proteinExistence type="predicted"/>
<evidence type="ECO:0000256" key="1">
    <source>
        <dbReference type="SAM" id="Phobius"/>
    </source>
</evidence>
<reference evidence="3" key="1">
    <citation type="submission" date="2022-07" db="EMBL/GenBank/DDBJ databases">
        <authorList>
            <person name="Macas J."/>
            <person name="Novak P."/>
            <person name="Neumann P."/>
        </authorList>
    </citation>
    <scope>NUCLEOTIDE SEQUENCE</scope>
</reference>
<dbReference type="InterPro" id="IPR025521">
    <property type="entry name" value="Neprosin_propep"/>
</dbReference>
<accession>A0A9P0YPW7</accession>
<feature type="transmembrane region" description="Helical" evidence="1">
    <location>
        <begin position="34"/>
        <end position="55"/>
    </location>
</feature>
<evidence type="ECO:0000313" key="3">
    <source>
        <dbReference type="EMBL" id="CAH9071087.1"/>
    </source>
</evidence>
<sequence>MSSDEEEETMMIQGYSSAVVKSKTTIGGGHRPCASLFVFIIIILSSAFSTGGLEIRDAFHQAKRTFFGPAINETEKMKAVHALLKKINKPAMKTIHSPDGDIIDCVAYHQQPAFDDPLLKAQEHPL</sequence>
<keyword evidence="1" id="KW-1133">Transmembrane helix</keyword>
<keyword evidence="4" id="KW-1185">Reference proteome</keyword>
<dbReference type="Pfam" id="PF14365">
    <property type="entry name" value="Neprosin_AP"/>
    <property type="match status" value="1"/>
</dbReference>
<organism evidence="3 4">
    <name type="scientific">Cuscuta europaea</name>
    <name type="common">European dodder</name>
    <dbReference type="NCBI Taxonomy" id="41803"/>
    <lineage>
        <taxon>Eukaryota</taxon>
        <taxon>Viridiplantae</taxon>
        <taxon>Streptophyta</taxon>
        <taxon>Embryophyta</taxon>
        <taxon>Tracheophyta</taxon>
        <taxon>Spermatophyta</taxon>
        <taxon>Magnoliopsida</taxon>
        <taxon>eudicotyledons</taxon>
        <taxon>Gunneridae</taxon>
        <taxon>Pentapetalae</taxon>
        <taxon>asterids</taxon>
        <taxon>lamiids</taxon>
        <taxon>Solanales</taxon>
        <taxon>Convolvulaceae</taxon>
        <taxon>Cuscuteae</taxon>
        <taxon>Cuscuta</taxon>
        <taxon>Cuscuta subgen. Cuscuta</taxon>
    </lineage>
</organism>
<evidence type="ECO:0000259" key="2">
    <source>
        <dbReference type="Pfam" id="PF14365"/>
    </source>
</evidence>
<gene>
    <name evidence="3" type="ORF">CEURO_LOCUS3899</name>
</gene>
<protein>
    <recommendedName>
        <fullName evidence="2">Neprosin activation peptide domain-containing protein</fullName>
    </recommendedName>
</protein>